<dbReference type="PANTHER" id="PTHR11042:SF190">
    <property type="entry name" value="MITOSIS INHIBITOR PROTEIN KINASE MIK1"/>
    <property type="match status" value="1"/>
</dbReference>
<evidence type="ECO:0000256" key="11">
    <source>
        <dbReference type="ARBA" id="ARBA00033194"/>
    </source>
</evidence>
<dbReference type="Gene3D" id="1.10.510.10">
    <property type="entry name" value="Transferase(Phosphotransferase) domain 1"/>
    <property type="match status" value="1"/>
</dbReference>
<sequence length="487" mass="54135">MQENASCRTAVPIGGKDITVLVANAGREDFAKRGRLLSFGRHVSNDIKLPLEKVSETKHKYNNDHCFFYLASSGELILRAGTVEDTVLEVGYPSPIGKLYMLDGSPPQRVIPRTTAGIVINIGVPSARFRLYWPDEMLAPGQFASTQDLFAGEAIRLHIEGMTATAQEMVPSAPRYETRSTFTPSVPEKYAAHKPCHVYSKIGEGVNSVVDRVVDLRNGDVWARKRLKEGGNPTYFKNEVDCIGTFRHENIVHFECFEDFKMGGEFRIFMRLYRGSLADLIRPRAHKTKANCLAPMVGSWKWGGRLVVDLFGVLDFLGGKGLIHHDIRPDNILVEWAHDGDQLREKFVLADFGLARRVAGKGASTASHSGITFYCAPEIVTAKKAYIASDVFAAGILFAKVQGSICEKEVDFTTTEWTTKLAELGDQSGKYVDPLPPTDGKDMATFRWNRWAHRLSHMVREGLLGHNLSTLLETDPSKRPPAVQLVQ</sequence>
<comment type="function">
    <text evidence="1">Component of the EKC/KEOPS complex that is required for the formation of a threonylcarbamoyl group on adenosine at position 37 (t(6)A37) in tRNAs that read codons beginning with adenine. The complex is probably involved in the transfer of the threonylcarbamoyl moiety of threonylcarbamoyl-AMP (TC-AMP) to the N6 group of A37. BUD32 has ATPase activity in the context of the EKC/KEOPS complex and likely plays a supporting role to the catalytic subunit KAE1. The EKC/KEOPS complex also promotes both telomere uncapping and telomere elongation. The complex is required for efficient recruitment of transcriptional coactivators.</text>
</comment>
<evidence type="ECO:0000313" key="16">
    <source>
        <dbReference type="Proteomes" id="UP001287356"/>
    </source>
</evidence>
<dbReference type="PROSITE" id="PS00109">
    <property type="entry name" value="PROTEIN_KINASE_TYR"/>
    <property type="match status" value="1"/>
</dbReference>
<evidence type="ECO:0000256" key="10">
    <source>
        <dbReference type="ARBA" id="ARBA00030980"/>
    </source>
</evidence>
<feature type="domain" description="Protein kinase" evidence="14">
    <location>
        <begin position="196"/>
        <end position="487"/>
    </location>
</feature>
<dbReference type="GO" id="GO:0005524">
    <property type="term" value="F:ATP binding"/>
    <property type="evidence" value="ECO:0007669"/>
    <property type="project" value="UniProtKB-KW"/>
</dbReference>
<dbReference type="PANTHER" id="PTHR11042">
    <property type="entry name" value="EUKARYOTIC TRANSLATION INITIATION FACTOR 2-ALPHA KINASE EIF2-ALPHA KINASE -RELATED"/>
    <property type="match status" value="1"/>
</dbReference>
<protein>
    <recommendedName>
        <fullName evidence="5">EKC/KEOPS complex subunit BUD32</fullName>
        <ecNumber evidence="3">2.7.11.1</ecNumber>
    </recommendedName>
    <alternativeName>
        <fullName evidence="10 11">Atypical Serine/threonine protein kinase BUD32</fullName>
    </alternativeName>
    <alternativeName>
        <fullName evidence="4">EKC/KEOPS complex subunit bud32</fullName>
    </alternativeName>
</protein>
<gene>
    <name evidence="15" type="ORF">B0T24DRAFT_524169</name>
</gene>
<evidence type="ECO:0000256" key="3">
    <source>
        <dbReference type="ARBA" id="ARBA00012513"/>
    </source>
</evidence>
<dbReference type="InterPro" id="IPR050339">
    <property type="entry name" value="CC_SR_Kinase"/>
</dbReference>
<organism evidence="15 16">
    <name type="scientific">Lasiosphaeria ovina</name>
    <dbReference type="NCBI Taxonomy" id="92902"/>
    <lineage>
        <taxon>Eukaryota</taxon>
        <taxon>Fungi</taxon>
        <taxon>Dikarya</taxon>
        <taxon>Ascomycota</taxon>
        <taxon>Pezizomycotina</taxon>
        <taxon>Sordariomycetes</taxon>
        <taxon>Sordariomycetidae</taxon>
        <taxon>Sordariales</taxon>
        <taxon>Lasiosphaeriaceae</taxon>
        <taxon>Lasiosphaeria</taxon>
    </lineage>
</organism>
<reference evidence="15" key="2">
    <citation type="submission" date="2023-06" db="EMBL/GenBank/DDBJ databases">
        <authorList>
            <consortium name="Lawrence Berkeley National Laboratory"/>
            <person name="Haridas S."/>
            <person name="Hensen N."/>
            <person name="Bonometti L."/>
            <person name="Westerberg I."/>
            <person name="Brannstrom I.O."/>
            <person name="Guillou S."/>
            <person name="Cros-Aarteil S."/>
            <person name="Calhoun S."/>
            <person name="Kuo A."/>
            <person name="Mondo S."/>
            <person name="Pangilinan J."/>
            <person name="Riley R."/>
            <person name="Labutti K."/>
            <person name="Andreopoulos B."/>
            <person name="Lipzen A."/>
            <person name="Chen C."/>
            <person name="Yanf M."/>
            <person name="Daum C."/>
            <person name="Ng V."/>
            <person name="Clum A."/>
            <person name="Steindorff A."/>
            <person name="Ohm R."/>
            <person name="Martin F."/>
            <person name="Silar P."/>
            <person name="Natvig D."/>
            <person name="Lalanne C."/>
            <person name="Gautier V."/>
            <person name="Ament-Velasquez S.L."/>
            <person name="Kruys A."/>
            <person name="Hutchinson M.I."/>
            <person name="Powell A.J."/>
            <person name="Barry K."/>
            <person name="Miller A.N."/>
            <person name="Grigoriev I.V."/>
            <person name="Debuchy R."/>
            <person name="Gladieux P."/>
            <person name="Thoren M.H."/>
            <person name="Johannesson H."/>
        </authorList>
    </citation>
    <scope>NUCLEOTIDE SEQUENCE</scope>
    <source>
        <strain evidence="15">CBS 958.72</strain>
    </source>
</reference>
<comment type="catalytic activity">
    <reaction evidence="12">
        <text>L-threonyl-[protein] + ATP = O-phospho-L-threonyl-[protein] + ADP + H(+)</text>
        <dbReference type="Rhea" id="RHEA:46608"/>
        <dbReference type="Rhea" id="RHEA-COMP:11060"/>
        <dbReference type="Rhea" id="RHEA-COMP:11605"/>
        <dbReference type="ChEBI" id="CHEBI:15378"/>
        <dbReference type="ChEBI" id="CHEBI:30013"/>
        <dbReference type="ChEBI" id="CHEBI:30616"/>
        <dbReference type="ChEBI" id="CHEBI:61977"/>
        <dbReference type="ChEBI" id="CHEBI:456216"/>
        <dbReference type="EC" id="2.7.11.1"/>
    </reaction>
</comment>
<evidence type="ECO:0000256" key="1">
    <source>
        <dbReference type="ARBA" id="ARBA00003747"/>
    </source>
</evidence>
<dbReference type="CDD" id="cd00180">
    <property type="entry name" value="PKc"/>
    <property type="match status" value="1"/>
</dbReference>
<evidence type="ECO:0000313" key="15">
    <source>
        <dbReference type="EMBL" id="KAK3375803.1"/>
    </source>
</evidence>
<dbReference type="InterPro" id="IPR000719">
    <property type="entry name" value="Prot_kinase_dom"/>
</dbReference>
<proteinExistence type="predicted"/>
<evidence type="ECO:0000259" key="14">
    <source>
        <dbReference type="PROSITE" id="PS50011"/>
    </source>
</evidence>
<dbReference type="Pfam" id="PF00069">
    <property type="entry name" value="Pkinase"/>
    <property type="match status" value="1"/>
</dbReference>
<keyword evidence="8 15" id="KW-0418">Kinase</keyword>
<evidence type="ECO:0000256" key="4">
    <source>
        <dbReference type="ARBA" id="ARBA00013948"/>
    </source>
</evidence>
<evidence type="ECO:0000256" key="5">
    <source>
        <dbReference type="ARBA" id="ARBA00019973"/>
    </source>
</evidence>
<dbReference type="Proteomes" id="UP001287356">
    <property type="component" value="Unassembled WGS sequence"/>
</dbReference>
<reference evidence="15" key="1">
    <citation type="journal article" date="2023" name="Mol. Phylogenet. Evol.">
        <title>Genome-scale phylogeny and comparative genomics of the fungal order Sordariales.</title>
        <authorList>
            <person name="Hensen N."/>
            <person name="Bonometti L."/>
            <person name="Westerberg I."/>
            <person name="Brannstrom I.O."/>
            <person name="Guillou S."/>
            <person name="Cros-Aarteil S."/>
            <person name="Calhoun S."/>
            <person name="Haridas S."/>
            <person name="Kuo A."/>
            <person name="Mondo S."/>
            <person name="Pangilinan J."/>
            <person name="Riley R."/>
            <person name="LaButti K."/>
            <person name="Andreopoulos B."/>
            <person name="Lipzen A."/>
            <person name="Chen C."/>
            <person name="Yan M."/>
            <person name="Daum C."/>
            <person name="Ng V."/>
            <person name="Clum A."/>
            <person name="Steindorff A."/>
            <person name="Ohm R.A."/>
            <person name="Martin F."/>
            <person name="Silar P."/>
            <person name="Natvig D.O."/>
            <person name="Lalanne C."/>
            <person name="Gautier V."/>
            <person name="Ament-Velasquez S.L."/>
            <person name="Kruys A."/>
            <person name="Hutchinson M.I."/>
            <person name="Powell A.J."/>
            <person name="Barry K."/>
            <person name="Miller A.N."/>
            <person name="Grigoriev I.V."/>
            <person name="Debuchy R."/>
            <person name="Gladieux P."/>
            <person name="Hiltunen Thoren M."/>
            <person name="Johannesson H."/>
        </authorList>
    </citation>
    <scope>NUCLEOTIDE SEQUENCE</scope>
    <source>
        <strain evidence="15">CBS 958.72</strain>
    </source>
</reference>
<dbReference type="GO" id="GO:0004674">
    <property type="term" value="F:protein serine/threonine kinase activity"/>
    <property type="evidence" value="ECO:0007669"/>
    <property type="project" value="UniProtKB-EC"/>
</dbReference>
<dbReference type="EC" id="2.7.11.1" evidence="3"/>
<dbReference type="PROSITE" id="PS50011">
    <property type="entry name" value="PROTEIN_KINASE_DOM"/>
    <property type="match status" value="1"/>
</dbReference>
<keyword evidence="9" id="KW-0067">ATP-binding</keyword>
<evidence type="ECO:0000256" key="13">
    <source>
        <dbReference type="ARBA" id="ARBA00048679"/>
    </source>
</evidence>
<accession>A0AAE0KFG2</accession>
<dbReference type="EMBL" id="JAULSN010000003">
    <property type="protein sequence ID" value="KAK3375803.1"/>
    <property type="molecule type" value="Genomic_DNA"/>
</dbReference>
<keyword evidence="6" id="KW-0808">Transferase</keyword>
<evidence type="ECO:0000256" key="8">
    <source>
        <dbReference type="ARBA" id="ARBA00022777"/>
    </source>
</evidence>
<dbReference type="SUPFAM" id="SSF56112">
    <property type="entry name" value="Protein kinase-like (PK-like)"/>
    <property type="match status" value="1"/>
</dbReference>
<keyword evidence="16" id="KW-1185">Reference proteome</keyword>
<comment type="caution">
    <text evidence="15">The sequence shown here is derived from an EMBL/GenBank/DDBJ whole genome shotgun (WGS) entry which is preliminary data.</text>
</comment>
<dbReference type="AlphaFoldDB" id="A0AAE0KFG2"/>
<name>A0AAE0KFG2_9PEZI</name>
<dbReference type="InterPro" id="IPR011009">
    <property type="entry name" value="Kinase-like_dom_sf"/>
</dbReference>
<keyword evidence="7" id="KW-0547">Nucleotide-binding</keyword>
<dbReference type="GO" id="GO:0110031">
    <property type="term" value="P:negative regulation of G2/MI transition of meiotic cell cycle"/>
    <property type="evidence" value="ECO:0007669"/>
    <property type="project" value="TreeGrafter"/>
</dbReference>
<evidence type="ECO:0000256" key="7">
    <source>
        <dbReference type="ARBA" id="ARBA00022741"/>
    </source>
</evidence>
<evidence type="ECO:0000256" key="12">
    <source>
        <dbReference type="ARBA" id="ARBA00047899"/>
    </source>
</evidence>
<dbReference type="GO" id="GO:0005634">
    <property type="term" value="C:nucleus"/>
    <property type="evidence" value="ECO:0007669"/>
    <property type="project" value="TreeGrafter"/>
</dbReference>
<evidence type="ECO:0000256" key="6">
    <source>
        <dbReference type="ARBA" id="ARBA00022679"/>
    </source>
</evidence>
<feature type="non-terminal residue" evidence="15">
    <location>
        <position position="487"/>
    </location>
</feature>
<dbReference type="GO" id="GO:0005737">
    <property type="term" value="C:cytoplasm"/>
    <property type="evidence" value="ECO:0007669"/>
    <property type="project" value="TreeGrafter"/>
</dbReference>
<evidence type="ECO:0000256" key="2">
    <source>
        <dbReference type="ARBA" id="ARBA00011534"/>
    </source>
</evidence>
<comment type="catalytic activity">
    <reaction evidence="13">
        <text>L-seryl-[protein] + ATP = O-phospho-L-seryl-[protein] + ADP + H(+)</text>
        <dbReference type="Rhea" id="RHEA:17989"/>
        <dbReference type="Rhea" id="RHEA-COMP:9863"/>
        <dbReference type="Rhea" id="RHEA-COMP:11604"/>
        <dbReference type="ChEBI" id="CHEBI:15378"/>
        <dbReference type="ChEBI" id="CHEBI:29999"/>
        <dbReference type="ChEBI" id="CHEBI:30616"/>
        <dbReference type="ChEBI" id="CHEBI:83421"/>
        <dbReference type="ChEBI" id="CHEBI:456216"/>
        <dbReference type="EC" id="2.7.11.1"/>
    </reaction>
</comment>
<evidence type="ECO:0000256" key="9">
    <source>
        <dbReference type="ARBA" id="ARBA00022840"/>
    </source>
</evidence>
<dbReference type="InterPro" id="IPR008266">
    <property type="entry name" value="Tyr_kinase_AS"/>
</dbReference>
<comment type="subunit">
    <text evidence="2">Component of the EKC/KEOPS complex composed of at least BUD32, CGI121, GON7, KAE1 and PCC1; the whole complex dimerizes.</text>
</comment>